<dbReference type="InterPro" id="IPR008676">
    <property type="entry name" value="MRG"/>
</dbReference>
<dbReference type="Gene3D" id="2.30.30.140">
    <property type="match status" value="1"/>
</dbReference>
<dbReference type="SUPFAM" id="SSF54160">
    <property type="entry name" value="Chromo domain-like"/>
    <property type="match status" value="1"/>
</dbReference>
<dbReference type="InterPro" id="IPR016197">
    <property type="entry name" value="Chromo-like_dom_sf"/>
</dbReference>
<name>A0ABP0FVP4_CLALP</name>
<feature type="region of interest" description="Disordered" evidence="6">
    <location>
        <begin position="389"/>
        <end position="496"/>
    </location>
</feature>
<feature type="compositionally biased region" description="Basic residues" evidence="6">
    <location>
        <begin position="445"/>
        <end position="455"/>
    </location>
</feature>
<accession>A0ABP0FVP4</accession>
<evidence type="ECO:0000256" key="3">
    <source>
        <dbReference type="ARBA" id="ARBA00023015"/>
    </source>
</evidence>
<comment type="caution">
    <text evidence="9">The sequence shown here is derived from an EMBL/GenBank/DDBJ whole genome shotgun (WGS) entry which is preliminary data.</text>
</comment>
<comment type="subcellular location">
    <subcellularLocation>
        <location evidence="1">Nucleus</location>
    </subcellularLocation>
</comment>
<keyword evidence="10" id="KW-1185">Reference proteome</keyword>
<evidence type="ECO:0000256" key="4">
    <source>
        <dbReference type="ARBA" id="ARBA00023163"/>
    </source>
</evidence>
<protein>
    <recommendedName>
        <fullName evidence="11">MRG domain-containing protein</fullName>
    </recommendedName>
</protein>
<evidence type="ECO:0000313" key="9">
    <source>
        <dbReference type="EMBL" id="CAK8683662.1"/>
    </source>
</evidence>
<feature type="domain" description="MRG" evidence="7">
    <location>
        <begin position="204"/>
        <end position="650"/>
    </location>
</feature>
<dbReference type="InterPro" id="IPR053820">
    <property type="entry name" value="MSL3_chromo-like"/>
</dbReference>
<dbReference type="PANTHER" id="PTHR10880">
    <property type="entry name" value="MORTALITY FACTOR 4-LIKE PROTEIN"/>
    <property type="match status" value="1"/>
</dbReference>
<feature type="region of interest" description="Disordered" evidence="6">
    <location>
        <begin position="332"/>
        <end position="357"/>
    </location>
</feature>
<gene>
    <name evidence="9" type="ORF">CVLEPA_LOCUS14707</name>
</gene>
<dbReference type="PANTHER" id="PTHR10880:SF15">
    <property type="entry name" value="MSL COMPLEX SUBUNIT 3"/>
    <property type="match status" value="1"/>
</dbReference>
<keyword evidence="2" id="KW-0156">Chromatin regulator</keyword>
<evidence type="ECO:0008006" key="11">
    <source>
        <dbReference type="Google" id="ProtNLM"/>
    </source>
</evidence>
<dbReference type="InterPro" id="IPR026541">
    <property type="entry name" value="MRG_dom"/>
</dbReference>
<dbReference type="EMBL" id="CAWYQH010000097">
    <property type="protein sequence ID" value="CAK8683662.1"/>
    <property type="molecule type" value="Genomic_DNA"/>
</dbReference>
<evidence type="ECO:0000259" key="8">
    <source>
        <dbReference type="Pfam" id="PF22732"/>
    </source>
</evidence>
<evidence type="ECO:0000259" key="7">
    <source>
        <dbReference type="Pfam" id="PF05712"/>
    </source>
</evidence>
<sequence>MDTKIKPKFSVGERVLCFEPDQSKARVLYDAKILDADFVKDSSGKLKKETEYKIHFQGWNSAWDRWANESFVLKNTPENKKLQRKLAKKAIKKLKSHGRRKVHLPGVASVLKNVSIEDVSSDSESSVASEQPANDIFLEEQNDSDLNLGSPVMKRRRKKSTASSNKSIDDIPSGSIGVFTSEMPLEPPPSITVAPGVPISKKIWTLDLPAVLKRRLEDDNTMITKRNMIVELPAKLNIVQILENYIRHFAMNIALLPSSEKNLKPVTASQNGDKLPPEKNLNLCKETCEDLRILFDFTLPIILLYYCERDQCKKLASSCKLQYNTPSDAKVATSPVASVNSNASPPHQQKEHDGTSPRAELIEHQSLSPYKAIKDQISGEGTNTLAKNLQTTESNKKKAGKPLSKPLSHHRKTAEEQIIEETHTYLIPHQPNLDRTGLSNDAQGRRRSSRLSHHLHSPDKSGDEMAISPPISPELPEIEPLLNPGKNLSPESNTSHPIVPIPMEPIIFLRASPHHIHGSKEKGLHSPIPLLCKDTDTYSCNSPTITLNQMCQESYVGSAGEDVKRAVHLAQAWKYRLFPSHYQPSSGANVPCSLIYGYHHFLRLFVKIPQIFSNMQFPDYKLKVICRHLQILLKFLADYDREIHLASSGYVDAK</sequence>
<evidence type="ECO:0000256" key="5">
    <source>
        <dbReference type="ARBA" id="ARBA00023242"/>
    </source>
</evidence>
<dbReference type="InterPro" id="IPR038217">
    <property type="entry name" value="MRG_C_sf"/>
</dbReference>
<feature type="region of interest" description="Disordered" evidence="6">
    <location>
        <begin position="136"/>
        <end position="169"/>
    </location>
</feature>
<evidence type="ECO:0000256" key="2">
    <source>
        <dbReference type="ARBA" id="ARBA00022853"/>
    </source>
</evidence>
<organism evidence="9 10">
    <name type="scientific">Clavelina lepadiformis</name>
    <name type="common">Light-bulb sea squirt</name>
    <name type="synonym">Ascidia lepadiformis</name>
    <dbReference type="NCBI Taxonomy" id="159417"/>
    <lineage>
        <taxon>Eukaryota</taxon>
        <taxon>Metazoa</taxon>
        <taxon>Chordata</taxon>
        <taxon>Tunicata</taxon>
        <taxon>Ascidiacea</taxon>
        <taxon>Aplousobranchia</taxon>
        <taxon>Clavelinidae</taxon>
        <taxon>Clavelina</taxon>
    </lineage>
</organism>
<proteinExistence type="predicted"/>
<dbReference type="Proteomes" id="UP001642483">
    <property type="component" value="Unassembled WGS sequence"/>
</dbReference>
<dbReference type="PROSITE" id="PS51640">
    <property type="entry name" value="MRG"/>
    <property type="match status" value="1"/>
</dbReference>
<feature type="compositionally biased region" description="Basic and acidic residues" evidence="6">
    <location>
        <begin position="348"/>
        <end position="357"/>
    </location>
</feature>
<keyword evidence="5" id="KW-0539">Nucleus</keyword>
<reference evidence="9 10" key="1">
    <citation type="submission" date="2024-02" db="EMBL/GenBank/DDBJ databases">
        <authorList>
            <person name="Daric V."/>
            <person name="Darras S."/>
        </authorList>
    </citation>
    <scope>NUCLEOTIDE SEQUENCE [LARGE SCALE GENOMIC DNA]</scope>
</reference>
<keyword evidence="4" id="KW-0804">Transcription</keyword>
<dbReference type="Pfam" id="PF05712">
    <property type="entry name" value="MRG"/>
    <property type="match status" value="1"/>
</dbReference>
<feature type="domain" description="MSL3 chromodomain-like" evidence="8">
    <location>
        <begin position="9"/>
        <end position="88"/>
    </location>
</feature>
<keyword evidence="3" id="KW-0805">Transcription regulation</keyword>
<evidence type="ECO:0000313" key="10">
    <source>
        <dbReference type="Proteomes" id="UP001642483"/>
    </source>
</evidence>
<dbReference type="Pfam" id="PF22732">
    <property type="entry name" value="MSL3_chromo-like"/>
    <property type="match status" value="1"/>
</dbReference>
<feature type="compositionally biased region" description="Polar residues" evidence="6">
    <location>
        <begin position="335"/>
        <end position="347"/>
    </location>
</feature>
<dbReference type="Gene3D" id="1.10.274.30">
    <property type="entry name" value="MRG domain"/>
    <property type="match status" value="2"/>
</dbReference>
<evidence type="ECO:0000256" key="6">
    <source>
        <dbReference type="SAM" id="MobiDB-lite"/>
    </source>
</evidence>
<evidence type="ECO:0000256" key="1">
    <source>
        <dbReference type="ARBA" id="ARBA00004123"/>
    </source>
</evidence>